<dbReference type="InterPro" id="IPR017871">
    <property type="entry name" value="ABC_transporter-like_CS"/>
</dbReference>
<dbReference type="STRING" id="1304284.L21TH_2063"/>
<gene>
    <name evidence="6" type="ORF">L21TH_2063</name>
</gene>
<dbReference type="AlphaFoldDB" id="R1ATF6"/>
<sequence>MAETIKIESLDFGYGDKLILKGINLDIEKGDFVSIIGPNGSGKSTLLKNITSILKPNSGSVKIDGVDVKNYRPKELAKKLGFVPQDTNIAYDFTVFDVVLMGRSPYLGRFEREKQIDYEITTNALKATDTIGFSDKSIKEISGGERQRVIIARALAQQPEILLLDEPTSHLDINHQMEILYLLQKLNKEQNMTMVVVLHDIDLAARFSNKIVLLKEGQILSIGTPNEVITKENMEEAYKIKMVINENPFSNSLFVTPLPPKKDTVEKKEKIHVICGGGSGGDIISKLDMNGYKVSMGVINIGDSDWELGKRLSLKMIEEMPFSPISKKAYEKNTKVVKDADILVLASVPYGRGNMQNLELAFEELQSGKKVYLVDNYSQYDEYDYVDGKAKELIVMMKERGLKVVKSTEELLNVL</sequence>
<dbReference type="PANTHER" id="PTHR42794">
    <property type="entry name" value="HEMIN IMPORT ATP-BINDING PROTEIN HMUV"/>
    <property type="match status" value="1"/>
</dbReference>
<evidence type="ECO:0000256" key="2">
    <source>
        <dbReference type="ARBA" id="ARBA00022741"/>
    </source>
</evidence>
<dbReference type="Gene3D" id="3.40.50.300">
    <property type="entry name" value="P-loop containing nucleotide triphosphate hydrolases"/>
    <property type="match status" value="1"/>
</dbReference>
<keyword evidence="4" id="KW-1278">Translocase</keyword>
<dbReference type="GO" id="GO:0016887">
    <property type="term" value="F:ATP hydrolysis activity"/>
    <property type="evidence" value="ECO:0007669"/>
    <property type="project" value="InterPro"/>
</dbReference>
<dbReference type="PATRIC" id="fig|1304284.3.peg.2028"/>
<dbReference type="PROSITE" id="PS50893">
    <property type="entry name" value="ABC_TRANSPORTER_2"/>
    <property type="match status" value="1"/>
</dbReference>
<dbReference type="OrthoDB" id="9799337at2"/>
<dbReference type="FunFam" id="3.40.50.300:FF:000134">
    <property type="entry name" value="Iron-enterobactin ABC transporter ATP-binding protein"/>
    <property type="match status" value="1"/>
</dbReference>
<proteinExistence type="predicted"/>
<dbReference type="InterPro" id="IPR027417">
    <property type="entry name" value="P-loop_NTPase"/>
</dbReference>
<keyword evidence="2" id="KW-0547">Nucleotide-binding</keyword>
<dbReference type="PANTHER" id="PTHR42794:SF1">
    <property type="entry name" value="HEMIN IMPORT ATP-BINDING PROTEIN HMUV"/>
    <property type="match status" value="1"/>
</dbReference>
<dbReference type="Proteomes" id="UP000013378">
    <property type="component" value="Unassembled WGS sequence"/>
</dbReference>
<evidence type="ECO:0000259" key="5">
    <source>
        <dbReference type="PROSITE" id="PS50893"/>
    </source>
</evidence>
<name>R1ATF6_9FIRM</name>
<keyword evidence="7" id="KW-1185">Reference proteome</keyword>
<accession>R1ATF6</accession>
<dbReference type="SUPFAM" id="SSF52540">
    <property type="entry name" value="P-loop containing nucleoside triphosphate hydrolases"/>
    <property type="match status" value="1"/>
</dbReference>
<reference evidence="6 7" key="1">
    <citation type="journal article" date="2015" name="Geomicrobiol. J.">
        <title>Caldisalinibacter kiritimatiensis gen. nov., sp. nov., a moderately thermohalophilic thiosulfate-reducing bacterium from a hypersaline microbial mat.</title>
        <authorList>
            <person name="Ben Hania W."/>
            <person name="Joseph M."/>
            <person name="Fiebig A."/>
            <person name="Bunk B."/>
            <person name="Klenk H.-P."/>
            <person name="Fardeau M.-L."/>
            <person name="Spring S."/>
        </authorList>
    </citation>
    <scope>NUCLEOTIDE SEQUENCE [LARGE SCALE GENOMIC DNA]</scope>
    <source>
        <strain evidence="6 7">L21-TH-D2</strain>
    </source>
</reference>
<dbReference type="RefSeq" id="WP_006315496.1">
    <property type="nucleotide sequence ID" value="NZ_ARZA01000227.1"/>
</dbReference>
<dbReference type="EMBL" id="ARZA01000227">
    <property type="protein sequence ID" value="EOC99911.1"/>
    <property type="molecule type" value="Genomic_DNA"/>
</dbReference>
<dbReference type="PROSITE" id="PS00211">
    <property type="entry name" value="ABC_TRANSPORTER_1"/>
    <property type="match status" value="1"/>
</dbReference>
<evidence type="ECO:0000256" key="3">
    <source>
        <dbReference type="ARBA" id="ARBA00022840"/>
    </source>
</evidence>
<dbReference type="InterPro" id="IPR003439">
    <property type="entry name" value="ABC_transporter-like_ATP-bd"/>
</dbReference>
<dbReference type="InterPro" id="IPR003593">
    <property type="entry name" value="AAA+_ATPase"/>
</dbReference>
<dbReference type="eggNOG" id="COG1120">
    <property type="taxonomic scope" value="Bacteria"/>
</dbReference>
<feature type="domain" description="ABC transporter" evidence="5">
    <location>
        <begin position="5"/>
        <end position="241"/>
    </location>
</feature>
<keyword evidence="1" id="KW-0813">Transport</keyword>
<evidence type="ECO:0000313" key="6">
    <source>
        <dbReference type="EMBL" id="EOC99911.1"/>
    </source>
</evidence>
<dbReference type="Pfam" id="PF00005">
    <property type="entry name" value="ABC_tran"/>
    <property type="match status" value="1"/>
</dbReference>
<dbReference type="CDD" id="cd03214">
    <property type="entry name" value="ABC_Iron-Siderophores_B12_Hemin"/>
    <property type="match status" value="1"/>
</dbReference>
<protein>
    <submittedName>
        <fullName evidence="6">Vitamin B12 ABC transporter, ATPase component BtuD</fullName>
    </submittedName>
</protein>
<dbReference type="GO" id="GO:0005524">
    <property type="term" value="F:ATP binding"/>
    <property type="evidence" value="ECO:0007669"/>
    <property type="project" value="UniProtKB-KW"/>
</dbReference>
<organism evidence="6 7">
    <name type="scientific">Caldisalinibacter kiritimatiensis</name>
    <dbReference type="NCBI Taxonomy" id="1304284"/>
    <lineage>
        <taxon>Bacteria</taxon>
        <taxon>Bacillati</taxon>
        <taxon>Bacillota</taxon>
        <taxon>Tissierellia</taxon>
        <taxon>Tissierellales</taxon>
        <taxon>Thermohalobacteraceae</taxon>
        <taxon>Caldisalinibacter</taxon>
    </lineage>
</organism>
<dbReference type="SMART" id="SM00382">
    <property type="entry name" value="AAA"/>
    <property type="match status" value="1"/>
</dbReference>
<evidence type="ECO:0000256" key="4">
    <source>
        <dbReference type="ARBA" id="ARBA00022967"/>
    </source>
</evidence>
<evidence type="ECO:0000313" key="7">
    <source>
        <dbReference type="Proteomes" id="UP000013378"/>
    </source>
</evidence>
<evidence type="ECO:0000256" key="1">
    <source>
        <dbReference type="ARBA" id="ARBA00022448"/>
    </source>
</evidence>
<keyword evidence="3" id="KW-0067">ATP-binding</keyword>
<comment type="caution">
    <text evidence="6">The sequence shown here is derived from an EMBL/GenBank/DDBJ whole genome shotgun (WGS) entry which is preliminary data.</text>
</comment>